<keyword evidence="4" id="KW-1185">Reference proteome</keyword>
<dbReference type="PANTHER" id="PTHR35204:SF1">
    <property type="entry name" value="ENTEROTOXIN"/>
    <property type="match status" value="1"/>
</dbReference>
<dbReference type="EMBL" id="MU853812">
    <property type="protein sequence ID" value="KAK3939353.1"/>
    <property type="molecule type" value="Genomic_DNA"/>
</dbReference>
<feature type="compositionally biased region" description="Basic and acidic residues" evidence="1">
    <location>
        <begin position="144"/>
        <end position="156"/>
    </location>
</feature>
<dbReference type="InterPro" id="IPR038921">
    <property type="entry name" value="YOR389W-like"/>
</dbReference>
<keyword evidence="2" id="KW-0732">Signal</keyword>
<evidence type="ECO:0000313" key="4">
    <source>
        <dbReference type="Proteomes" id="UP001303473"/>
    </source>
</evidence>
<feature type="chain" id="PRO_5043054463" evidence="2">
    <location>
        <begin position="27"/>
        <end position="548"/>
    </location>
</feature>
<evidence type="ECO:0000256" key="1">
    <source>
        <dbReference type="SAM" id="MobiDB-lite"/>
    </source>
</evidence>
<sequence>MSFLTFRSVPLVLLGATTSLSALTHALPTIASHDNNFAPSEEIARQNDVHIFNAVHSAMRQWGSSLNHNGMSLILAAVPEGVLFYHGTHKPNPPPGPEWLAFEIEHSEGFSRPFRPPPPRPPPGDPPGPPPQFGAQVPMSMSDGADRGPPGERDGYLHIYRTTQPLHLLYVDGMGAGKTDMGTLDTQDLLLRGTREDVPWNEQGRASGLRNFTQSLGLNGIVRMEAGFEVIYCDFADGGIELQSAYRRPEPEGPGNVGNRLRLFEYMRAVSQRYHGIGAGRAVLDFGSMVSAFWYPLNLTTPQNAGGELLPRLTGATEEQLDAMRARVQEVTHDRLGKTYSEVDWQGVVDMIITRYADRLQFLATKVEDIDTLRGEVNNLLNIYIDYSQNDDRLERAVERCAEHYLPPLPTNHTQEDRFILAAIRSVTAKICSTLFQVRDLMVDPDADEGEAPTLALAALRDLVHNLRWTNWKECPQPCEPDEVCFVAMWPFGDVASHEQPTCRNVSVIDRGGPSYWRHPSPPPYIVKMISGGGDEKKKGVMRGPPGD</sequence>
<dbReference type="Proteomes" id="UP001303473">
    <property type="component" value="Unassembled WGS sequence"/>
</dbReference>
<dbReference type="PANTHER" id="PTHR35204">
    <property type="entry name" value="YALI0A21131P"/>
    <property type="match status" value="1"/>
</dbReference>
<feature type="compositionally biased region" description="Pro residues" evidence="1">
    <location>
        <begin position="114"/>
        <end position="132"/>
    </location>
</feature>
<dbReference type="AlphaFoldDB" id="A0AAN6N7W3"/>
<comment type="caution">
    <text evidence="3">The sequence shown here is derived from an EMBL/GenBank/DDBJ whole genome shotgun (WGS) entry which is preliminary data.</text>
</comment>
<protein>
    <submittedName>
        <fullName evidence="3">Uncharacterized protein</fullName>
    </submittedName>
</protein>
<gene>
    <name evidence="3" type="ORF">QBC46DRAFT_450414</name>
</gene>
<organism evidence="3 4">
    <name type="scientific">Diplogelasinospora grovesii</name>
    <dbReference type="NCBI Taxonomy" id="303347"/>
    <lineage>
        <taxon>Eukaryota</taxon>
        <taxon>Fungi</taxon>
        <taxon>Dikarya</taxon>
        <taxon>Ascomycota</taxon>
        <taxon>Pezizomycotina</taxon>
        <taxon>Sordariomycetes</taxon>
        <taxon>Sordariomycetidae</taxon>
        <taxon>Sordariales</taxon>
        <taxon>Diplogelasinosporaceae</taxon>
        <taxon>Diplogelasinospora</taxon>
    </lineage>
</organism>
<evidence type="ECO:0000256" key="2">
    <source>
        <dbReference type="SAM" id="SignalP"/>
    </source>
</evidence>
<reference evidence="4" key="1">
    <citation type="journal article" date="2023" name="Mol. Phylogenet. Evol.">
        <title>Genome-scale phylogeny and comparative genomics of the fungal order Sordariales.</title>
        <authorList>
            <person name="Hensen N."/>
            <person name="Bonometti L."/>
            <person name="Westerberg I."/>
            <person name="Brannstrom I.O."/>
            <person name="Guillou S."/>
            <person name="Cros-Aarteil S."/>
            <person name="Calhoun S."/>
            <person name="Haridas S."/>
            <person name="Kuo A."/>
            <person name="Mondo S."/>
            <person name="Pangilinan J."/>
            <person name="Riley R."/>
            <person name="LaButti K."/>
            <person name="Andreopoulos B."/>
            <person name="Lipzen A."/>
            <person name="Chen C."/>
            <person name="Yan M."/>
            <person name="Daum C."/>
            <person name="Ng V."/>
            <person name="Clum A."/>
            <person name="Steindorff A."/>
            <person name="Ohm R.A."/>
            <person name="Martin F."/>
            <person name="Silar P."/>
            <person name="Natvig D.O."/>
            <person name="Lalanne C."/>
            <person name="Gautier V."/>
            <person name="Ament-Velasquez S.L."/>
            <person name="Kruys A."/>
            <person name="Hutchinson M.I."/>
            <person name="Powell A.J."/>
            <person name="Barry K."/>
            <person name="Miller A.N."/>
            <person name="Grigoriev I.V."/>
            <person name="Debuchy R."/>
            <person name="Gladieux P."/>
            <person name="Hiltunen Thoren M."/>
            <person name="Johannesson H."/>
        </authorList>
    </citation>
    <scope>NUCLEOTIDE SEQUENCE [LARGE SCALE GENOMIC DNA]</scope>
    <source>
        <strain evidence="4">CBS 340.73</strain>
    </source>
</reference>
<evidence type="ECO:0000313" key="3">
    <source>
        <dbReference type="EMBL" id="KAK3939353.1"/>
    </source>
</evidence>
<feature type="signal peptide" evidence="2">
    <location>
        <begin position="1"/>
        <end position="26"/>
    </location>
</feature>
<proteinExistence type="predicted"/>
<feature type="region of interest" description="Disordered" evidence="1">
    <location>
        <begin position="110"/>
        <end position="156"/>
    </location>
</feature>
<name>A0AAN6N7W3_9PEZI</name>
<accession>A0AAN6N7W3</accession>